<protein>
    <submittedName>
        <fullName evidence="2">Uncharacterized protein</fullName>
    </submittedName>
</protein>
<dbReference type="Proteomes" id="UP001057233">
    <property type="component" value="Segment"/>
</dbReference>
<dbReference type="EMBL" id="ON191531">
    <property type="protein sequence ID" value="URG17473.1"/>
    <property type="molecule type" value="Genomic_DNA"/>
</dbReference>
<reference evidence="2" key="1">
    <citation type="submission" date="2022-04" db="EMBL/GenBank/DDBJ databases">
        <authorList>
            <person name="Hwangbo M."/>
            <person name="Wang B."/>
            <person name="Gill J.J."/>
            <person name="Chu K.-H."/>
            <person name="Young R."/>
        </authorList>
    </citation>
    <scope>NUCLEOTIDE SEQUENCE</scope>
</reference>
<proteinExistence type="predicted"/>
<keyword evidence="3" id="KW-1185">Reference proteome</keyword>
<organism evidence="2 3">
    <name type="scientific">Rhodococcus phage Mbo2</name>
    <dbReference type="NCBI Taxonomy" id="2936911"/>
    <lineage>
        <taxon>Viruses</taxon>
        <taxon>Duplodnaviria</taxon>
        <taxon>Heunggongvirae</taxon>
        <taxon>Uroviricota</taxon>
        <taxon>Caudoviricetes</taxon>
        <taxon>Caudoviricetes incertae sedis</taxon>
        <taxon>Mboduovirus</taxon>
        <taxon>Mboduovirus mbo2</taxon>
    </lineage>
</organism>
<gene>
    <name evidence="2" type="ORF">Mbo2_103</name>
</gene>
<feature type="coiled-coil region" evidence="1">
    <location>
        <begin position="252"/>
        <end position="296"/>
    </location>
</feature>
<sequence length="511" mass="54016">MTSISTDRRIALTAEREGWTVTDARTGQHAGADAVYTRDADTVAVWFNGAGSITTVRFECRNFAAVVLGRRDSDKAARVSAWLNRPRSSTVVAAEGTDAPAVPTVTGKQTYSAVLPDGRTVTRSSATMAYTHVLVVRRDGETEWFAFSWHKSADAAHRAANSGARYSAANYAERRVIAVTSAPYASTEAKNARAAEKNGTVGAVGAVGAAAERDGGITAAAAEATEARAMLAHGVTPTTAEGRAAREAGMTAQETADARRLARRRAHRAEREALAARQAAERAALEEENAEAARAADTAAYDAVVKSGQARTTAEGFADVVPEWPGAADARAARATRDARLASVPAYVADQDETGAWRVMDTAAREYGPDRFGDRITAAEVAARRTEAERAEALAGTLDTDATAARIRTLAERNGWALASERGILPKRAKWSCGVQGGRYLSFTRAGETVAVWINDGGAVDSARRTPAGTRTSDPYRAEDFVRTRPDATADASALTAAERWITAPITSPAS</sequence>
<evidence type="ECO:0000313" key="2">
    <source>
        <dbReference type="EMBL" id="URG17473.1"/>
    </source>
</evidence>
<keyword evidence="1" id="KW-0175">Coiled coil</keyword>
<accession>A0A9E7IN76</accession>
<evidence type="ECO:0000313" key="3">
    <source>
        <dbReference type="Proteomes" id="UP001057233"/>
    </source>
</evidence>
<evidence type="ECO:0000256" key="1">
    <source>
        <dbReference type="SAM" id="Coils"/>
    </source>
</evidence>
<name>A0A9E7IN76_9CAUD</name>